<name>A0A3B1E157_9ZZZZ</name>
<gene>
    <name evidence="2" type="ORF">MNBD_PLANCTO02-450</name>
</gene>
<feature type="region of interest" description="Disordered" evidence="1">
    <location>
        <begin position="1"/>
        <end position="28"/>
    </location>
</feature>
<accession>A0A3B1E157</accession>
<evidence type="ECO:0000313" key="2">
    <source>
        <dbReference type="EMBL" id="VAX42688.1"/>
    </source>
</evidence>
<feature type="compositionally biased region" description="Low complexity" evidence="1">
    <location>
        <begin position="1"/>
        <end position="10"/>
    </location>
</feature>
<dbReference type="EMBL" id="UOGL01000680">
    <property type="protein sequence ID" value="VAX42688.1"/>
    <property type="molecule type" value="Genomic_DNA"/>
</dbReference>
<protein>
    <submittedName>
        <fullName evidence="2">Uncharacterized protein</fullName>
    </submittedName>
</protein>
<reference evidence="2" key="1">
    <citation type="submission" date="2018-06" db="EMBL/GenBank/DDBJ databases">
        <authorList>
            <person name="Zhirakovskaya E."/>
        </authorList>
    </citation>
    <scope>NUCLEOTIDE SEQUENCE</scope>
</reference>
<evidence type="ECO:0000256" key="1">
    <source>
        <dbReference type="SAM" id="MobiDB-lite"/>
    </source>
</evidence>
<sequence>MSQQTSQSTTPTRELRLRSWARKNYTHPRNRQETWHPVVLEEMLIRDQELLEEFSQPVTMSYGYVPLAPTSFRVLHAPHASVKQPNIAKFATRQRAIHEMMLPVDDEQ</sequence>
<organism evidence="2">
    <name type="scientific">hydrothermal vent metagenome</name>
    <dbReference type="NCBI Taxonomy" id="652676"/>
    <lineage>
        <taxon>unclassified sequences</taxon>
        <taxon>metagenomes</taxon>
        <taxon>ecological metagenomes</taxon>
    </lineage>
</organism>
<feature type="compositionally biased region" description="Basic residues" evidence="1">
    <location>
        <begin position="19"/>
        <end position="28"/>
    </location>
</feature>
<proteinExistence type="predicted"/>
<dbReference type="AlphaFoldDB" id="A0A3B1E157"/>